<accession>A0ABR9S424</accession>
<keyword evidence="1" id="KW-0732">Signal</keyword>
<comment type="caution">
    <text evidence="2">The sequence shown here is derived from an EMBL/GenBank/DDBJ whole genome shotgun (WGS) entry which is preliminary data.</text>
</comment>
<organism evidence="2 3">
    <name type="scientific">Ramlibacter pallidus</name>
    <dbReference type="NCBI Taxonomy" id="2780087"/>
    <lineage>
        <taxon>Bacteria</taxon>
        <taxon>Pseudomonadati</taxon>
        <taxon>Pseudomonadota</taxon>
        <taxon>Betaproteobacteria</taxon>
        <taxon>Burkholderiales</taxon>
        <taxon>Comamonadaceae</taxon>
        <taxon>Ramlibacter</taxon>
    </lineage>
</organism>
<dbReference type="PROSITE" id="PS51257">
    <property type="entry name" value="PROKAR_LIPOPROTEIN"/>
    <property type="match status" value="1"/>
</dbReference>
<dbReference type="EMBL" id="JADDIV010000003">
    <property type="protein sequence ID" value="MBE7368271.1"/>
    <property type="molecule type" value="Genomic_DNA"/>
</dbReference>
<feature type="chain" id="PRO_5046895694" evidence="1">
    <location>
        <begin position="24"/>
        <end position="125"/>
    </location>
</feature>
<sequence length="125" mass="12842">MIARISILVAAAVLAGCASQTTAPQASASASAPAGRHLVYRDTSGNVIRQFDYPDDAFCRRVEGIAGRGARCQATPAAGFGAQATLRYSPPGVLVQGHYADIARCRADTSTMSAGVELINACAAK</sequence>
<reference evidence="2 3" key="1">
    <citation type="submission" date="2020-10" db="EMBL/GenBank/DDBJ databases">
        <title>Ramlibacter sp. HM2 16S ribosomal RNA gene Genome sequencing and assembly.</title>
        <authorList>
            <person name="Kang M."/>
        </authorList>
    </citation>
    <scope>NUCLEOTIDE SEQUENCE [LARGE SCALE GENOMIC DNA]</scope>
    <source>
        <strain evidence="2 3">HM2</strain>
    </source>
</reference>
<feature type="signal peptide" evidence="1">
    <location>
        <begin position="1"/>
        <end position="23"/>
    </location>
</feature>
<dbReference type="Proteomes" id="UP000806285">
    <property type="component" value="Unassembled WGS sequence"/>
</dbReference>
<protein>
    <submittedName>
        <fullName evidence="2">Uncharacterized protein</fullName>
    </submittedName>
</protein>
<dbReference type="RefSeq" id="WP_193676871.1">
    <property type="nucleotide sequence ID" value="NZ_JADDIV010000003.1"/>
</dbReference>
<evidence type="ECO:0000313" key="2">
    <source>
        <dbReference type="EMBL" id="MBE7368271.1"/>
    </source>
</evidence>
<evidence type="ECO:0000256" key="1">
    <source>
        <dbReference type="SAM" id="SignalP"/>
    </source>
</evidence>
<gene>
    <name evidence="2" type="ORF">IM787_11995</name>
</gene>
<evidence type="ECO:0000313" key="3">
    <source>
        <dbReference type="Proteomes" id="UP000806285"/>
    </source>
</evidence>
<name>A0ABR9S424_9BURK</name>
<keyword evidence="3" id="KW-1185">Reference proteome</keyword>
<proteinExistence type="predicted"/>